<dbReference type="AlphaFoldDB" id="A0A0D6XRL1"/>
<dbReference type="Proteomes" id="UP000254100">
    <property type="component" value="Unassembled WGS sequence"/>
</dbReference>
<dbReference type="EMBL" id="JXWY01000013">
    <property type="protein sequence ID" value="KIX91439.1"/>
    <property type="molecule type" value="Genomic_DNA"/>
</dbReference>
<evidence type="ECO:0000313" key="4">
    <source>
        <dbReference type="Proteomes" id="UP000254100"/>
    </source>
</evidence>
<accession>A0A0D6XRL1</accession>
<evidence type="ECO:0000313" key="2">
    <source>
        <dbReference type="EMBL" id="SUM57013.1"/>
    </source>
</evidence>
<protein>
    <submittedName>
        <fullName evidence="2">Hypothetical phage-related protein</fullName>
    </submittedName>
</protein>
<reference evidence="2 4" key="2">
    <citation type="submission" date="2018-06" db="EMBL/GenBank/DDBJ databases">
        <authorList>
            <consortium name="Pathogen Informatics"/>
            <person name="Doyle S."/>
        </authorList>
    </citation>
    <scope>NUCLEOTIDE SEQUENCE [LARGE SCALE GENOMIC DNA]</scope>
    <source>
        <strain evidence="2 4">NCTC13832</strain>
    </source>
</reference>
<evidence type="ECO:0000313" key="1">
    <source>
        <dbReference type="EMBL" id="KIX91439.1"/>
    </source>
</evidence>
<dbReference type="RefSeq" id="WP_044359012.1">
    <property type="nucleotide sequence ID" value="NZ_JXWY01000013.1"/>
</dbReference>
<dbReference type="OrthoDB" id="2410213at2"/>
<gene>
    <name evidence="2" type="ORF">NCTC13832_00678</name>
    <name evidence="1" type="ORF">TP70_02170</name>
</gene>
<name>A0A0D6XRL1_9STAP</name>
<sequence length="147" mass="17290">MQQITLTKEELKEIIAKEVREAINGKKIINPNLIFSGVRIESEDFENINEQHEFMKHLSLGRMNRLGQPVSLKRYRHGFESHHRKAYVQDAHDHIRKLTLSAFGVTLNSDLSESEYSQAAEMYTEIKELYLHLYKKRLSELSIEDFK</sequence>
<evidence type="ECO:0000313" key="3">
    <source>
        <dbReference type="Proteomes" id="UP000032366"/>
    </source>
</evidence>
<reference evidence="1 3" key="1">
    <citation type="submission" date="2015-01" db="EMBL/GenBank/DDBJ databases">
        <authorList>
            <person name="Guo J."/>
        </authorList>
    </citation>
    <scope>NUCLEOTIDE SEQUENCE [LARGE SCALE GENOMIC DNA]</scope>
    <source>
        <strain evidence="1 3">DSM 22147</strain>
    </source>
</reference>
<keyword evidence="3" id="KW-1185">Reference proteome</keyword>
<dbReference type="STRING" id="569857.TP70_02170"/>
<proteinExistence type="predicted"/>
<organism evidence="2 4">
    <name type="scientific">Staphylococcus microti</name>
    <dbReference type="NCBI Taxonomy" id="569857"/>
    <lineage>
        <taxon>Bacteria</taxon>
        <taxon>Bacillati</taxon>
        <taxon>Bacillota</taxon>
        <taxon>Bacilli</taxon>
        <taxon>Bacillales</taxon>
        <taxon>Staphylococcaceae</taxon>
        <taxon>Staphylococcus</taxon>
    </lineage>
</organism>
<dbReference type="Proteomes" id="UP000032366">
    <property type="component" value="Unassembled WGS sequence"/>
</dbReference>
<dbReference type="EMBL" id="UHDT01000001">
    <property type="protein sequence ID" value="SUM57013.1"/>
    <property type="molecule type" value="Genomic_DNA"/>
</dbReference>